<proteinExistence type="predicted"/>
<evidence type="ECO:0000313" key="3">
    <source>
        <dbReference type="Proteomes" id="UP001281614"/>
    </source>
</evidence>
<dbReference type="AlphaFoldDB" id="A0AAD9YFD7"/>
<accession>A0AAD9YFD7</accession>
<evidence type="ECO:0000313" key="2">
    <source>
        <dbReference type="EMBL" id="KAK2759621.1"/>
    </source>
</evidence>
<comment type="caution">
    <text evidence="2">The sequence shown here is derived from an EMBL/GenBank/DDBJ whole genome shotgun (WGS) entry which is preliminary data.</text>
</comment>
<gene>
    <name evidence="2" type="ORF">CKAH01_05408</name>
</gene>
<keyword evidence="3" id="KW-1185">Reference proteome</keyword>
<sequence>MSRRRGESPSGAGKHRDAYRVAKLSAIPHHLLLMLTLLIKCVGTRPRPVSLARSTSGSLVLGARASNRPSPAPHGANDGGVAPRTMQPWSCHVFRIPPLVSVTRNRSPLWRAPTIFSPPLSACPPYPSFHSRAPTRDCQMQDRVQIAAPDWATPLTSSFSGEELRTLPESAPR</sequence>
<reference evidence="2" key="1">
    <citation type="submission" date="2023-02" db="EMBL/GenBank/DDBJ databases">
        <title>Colletotrichum kahawae CIFC_Que2 genome sequencing and assembly.</title>
        <authorList>
            <person name="Baroncelli R."/>
        </authorList>
    </citation>
    <scope>NUCLEOTIDE SEQUENCE</scope>
    <source>
        <strain evidence="2">CIFC_Que2</strain>
    </source>
</reference>
<feature type="compositionally biased region" description="Basic and acidic residues" evidence="1">
    <location>
        <begin position="162"/>
        <end position="173"/>
    </location>
</feature>
<feature type="region of interest" description="Disordered" evidence="1">
    <location>
        <begin position="151"/>
        <end position="173"/>
    </location>
</feature>
<dbReference type="Proteomes" id="UP001281614">
    <property type="component" value="Unassembled WGS sequence"/>
</dbReference>
<evidence type="ECO:0000256" key="1">
    <source>
        <dbReference type="SAM" id="MobiDB-lite"/>
    </source>
</evidence>
<name>A0AAD9YFD7_COLKA</name>
<protein>
    <submittedName>
        <fullName evidence="2">Uncharacterized protein</fullName>
    </submittedName>
</protein>
<organism evidence="2 3">
    <name type="scientific">Colletotrichum kahawae</name>
    <name type="common">Coffee berry disease fungus</name>
    <dbReference type="NCBI Taxonomy" id="34407"/>
    <lineage>
        <taxon>Eukaryota</taxon>
        <taxon>Fungi</taxon>
        <taxon>Dikarya</taxon>
        <taxon>Ascomycota</taxon>
        <taxon>Pezizomycotina</taxon>
        <taxon>Sordariomycetes</taxon>
        <taxon>Hypocreomycetidae</taxon>
        <taxon>Glomerellales</taxon>
        <taxon>Glomerellaceae</taxon>
        <taxon>Colletotrichum</taxon>
        <taxon>Colletotrichum gloeosporioides species complex</taxon>
    </lineage>
</organism>
<dbReference type="EMBL" id="VYYT01000178">
    <property type="protein sequence ID" value="KAK2759621.1"/>
    <property type="molecule type" value="Genomic_DNA"/>
</dbReference>